<dbReference type="Pfam" id="PF24496">
    <property type="entry name" value="DUF7588"/>
    <property type="match status" value="1"/>
</dbReference>
<reference evidence="3 4" key="1">
    <citation type="journal article" date="2012" name="Nat. Biotechnol.">
        <title>Draft genome sequence of pigeonpea (Cajanus cajan), an orphan legume crop of resource-poor farmers.</title>
        <authorList>
            <person name="Varshney R.K."/>
            <person name="Chen W."/>
            <person name="Li Y."/>
            <person name="Bharti A.K."/>
            <person name="Saxena R.K."/>
            <person name="Schlueter J.A."/>
            <person name="Donoghue M.T."/>
            <person name="Azam S."/>
            <person name="Fan G."/>
            <person name="Whaley A.M."/>
            <person name="Farmer A.D."/>
            <person name="Sheridan J."/>
            <person name="Iwata A."/>
            <person name="Tuteja R."/>
            <person name="Penmetsa R.V."/>
            <person name="Wu W."/>
            <person name="Upadhyaya H.D."/>
            <person name="Yang S.P."/>
            <person name="Shah T."/>
            <person name="Saxena K.B."/>
            <person name="Michael T."/>
            <person name="McCombie W.R."/>
            <person name="Yang B."/>
            <person name="Zhang G."/>
            <person name="Yang H."/>
            <person name="Wang J."/>
            <person name="Spillane C."/>
            <person name="Cook D.R."/>
            <person name="May G.D."/>
            <person name="Xu X."/>
            <person name="Jackson S.A."/>
        </authorList>
    </citation>
    <scope>NUCLEOTIDE SEQUENCE [LARGE SCALE GENOMIC DNA]</scope>
    <source>
        <strain evidence="4">cv. Asha</strain>
    </source>
</reference>
<dbReference type="EMBL" id="CM003612">
    <property type="protein sequence ID" value="KYP59664.1"/>
    <property type="molecule type" value="Genomic_DNA"/>
</dbReference>
<dbReference type="InterPro" id="IPR028919">
    <property type="entry name" value="Viral_movement"/>
</dbReference>
<dbReference type="PANTHER" id="PTHR47599">
    <property type="entry name" value="CELL-TO-CELL MOVEMENT PROTEIN"/>
    <property type="match status" value="1"/>
</dbReference>
<organism evidence="3 4">
    <name type="scientific">Cajanus cajan</name>
    <name type="common">Pigeon pea</name>
    <name type="synonym">Cajanus indicus</name>
    <dbReference type="NCBI Taxonomy" id="3821"/>
    <lineage>
        <taxon>Eukaryota</taxon>
        <taxon>Viridiplantae</taxon>
        <taxon>Streptophyta</taxon>
        <taxon>Embryophyta</taxon>
        <taxon>Tracheophyta</taxon>
        <taxon>Spermatophyta</taxon>
        <taxon>Magnoliopsida</taxon>
        <taxon>eudicotyledons</taxon>
        <taxon>Gunneridae</taxon>
        <taxon>Pentapetalae</taxon>
        <taxon>rosids</taxon>
        <taxon>fabids</taxon>
        <taxon>Fabales</taxon>
        <taxon>Fabaceae</taxon>
        <taxon>Papilionoideae</taxon>
        <taxon>50 kb inversion clade</taxon>
        <taxon>NPAAA clade</taxon>
        <taxon>indigoferoid/millettioid clade</taxon>
        <taxon>Phaseoleae</taxon>
        <taxon>Cajanus</taxon>
    </lineage>
</organism>
<dbReference type="InterPro" id="IPR056648">
    <property type="entry name" value="DUF7746"/>
</dbReference>
<proteinExistence type="predicted"/>
<dbReference type="Pfam" id="PF24925">
    <property type="entry name" value="DUF7746"/>
    <property type="match status" value="1"/>
</dbReference>
<protein>
    <submittedName>
        <fullName evidence="3">Polyprotein</fullName>
    </submittedName>
</protein>
<dbReference type="InterPro" id="IPR051596">
    <property type="entry name" value="Caulimoviridae_Movement"/>
</dbReference>
<evidence type="ECO:0000259" key="1">
    <source>
        <dbReference type="Pfam" id="PF24496"/>
    </source>
</evidence>
<keyword evidence="4" id="KW-1185">Reference proteome</keyword>
<dbReference type="PANTHER" id="PTHR47599:SF4">
    <property type="entry name" value="POLYPROTEIN"/>
    <property type="match status" value="1"/>
</dbReference>
<feature type="domain" description="DUF7746" evidence="2">
    <location>
        <begin position="420"/>
        <end position="498"/>
    </location>
</feature>
<dbReference type="Gramene" id="C.cajan_14670.t">
    <property type="protein sequence ID" value="C.cajan_14670.t"/>
    <property type="gene ID" value="C.cajan_14670"/>
</dbReference>
<accession>A0A151SXY2</accession>
<name>A0A151SXY2_CAJCA</name>
<dbReference type="OMA" id="WIPADKE"/>
<evidence type="ECO:0000313" key="3">
    <source>
        <dbReference type="EMBL" id="KYP59664.1"/>
    </source>
</evidence>
<feature type="domain" description="DUF7588" evidence="1">
    <location>
        <begin position="350"/>
        <end position="413"/>
    </location>
</feature>
<dbReference type="Pfam" id="PF01107">
    <property type="entry name" value="MP"/>
    <property type="match status" value="1"/>
</dbReference>
<evidence type="ECO:0000313" key="4">
    <source>
        <dbReference type="Proteomes" id="UP000075243"/>
    </source>
</evidence>
<gene>
    <name evidence="3" type="ORF">KK1_015100</name>
</gene>
<dbReference type="Proteomes" id="UP000075243">
    <property type="component" value="Chromosome 10"/>
</dbReference>
<dbReference type="InterPro" id="IPR056010">
    <property type="entry name" value="DUF7588"/>
</dbReference>
<sequence>MRTPSIDSETSSSNQLDQELKIAEIENSLHNWSIPIVKKCEVYKQHSIWSISQDEIHTLEYSYPGTKTNKILNLIEQTLLDEHIRKGYNFMHLGLIQVAVKPNYRLGINSPILLLLRDIRMKQFQDSIIAILESNLHDGPAFFNCYPNFSMDIKNEKTSKSLKLYVKIPDEILDEESGPIQIIVRIYYKITKIDYNYKALRSSPKNETVLVEANLKKSSIQIPRRLSHAEVISKIPEDWLLEDIIEEPKIYNTQIREIIQDGTDIRLRLNRSKSFRNNLPQMIFKGNNARHSVDGSTINIDLTKLDINSKITRPVYENVKHEEEDFNPSASDFNSVINTITKQEPFRIDKEWINQDFKADYNKELRKWYFSNFSQEEIIKFRELYYSYMEENEINIYFFDWFNTYSKENNIIKSINPLIKRSEMIEWNIDDMSEQSLLDYIYMMSMAASAYKRRGNSDKATTLIIVQGFTGQLKGWWDNFWIPADKETILNTVKPETREGLSSLCSLMNLNSYSV</sequence>
<dbReference type="AlphaFoldDB" id="A0A151SXY2"/>
<evidence type="ECO:0000259" key="2">
    <source>
        <dbReference type="Pfam" id="PF24925"/>
    </source>
</evidence>